<name>X1L681_9ZZZZ</name>
<proteinExistence type="predicted"/>
<gene>
    <name evidence="2" type="ORF">S06H3_02392</name>
</gene>
<dbReference type="NCBIfam" id="TIGR02532">
    <property type="entry name" value="IV_pilin_GFxxxE"/>
    <property type="match status" value="1"/>
</dbReference>
<evidence type="ECO:0000313" key="2">
    <source>
        <dbReference type="EMBL" id="GAI01406.1"/>
    </source>
</evidence>
<comment type="caution">
    <text evidence="2">The sequence shown here is derived from an EMBL/GenBank/DDBJ whole genome shotgun (WGS) entry which is preliminary data.</text>
</comment>
<dbReference type="InterPro" id="IPR013320">
    <property type="entry name" value="ConA-like_dom_sf"/>
</dbReference>
<reference evidence="2" key="1">
    <citation type="journal article" date="2014" name="Front. Microbiol.">
        <title>High frequency of phylogenetically diverse reductive dehalogenase-homologous genes in deep subseafloor sedimentary metagenomes.</title>
        <authorList>
            <person name="Kawai M."/>
            <person name="Futagami T."/>
            <person name="Toyoda A."/>
            <person name="Takaki Y."/>
            <person name="Nishi S."/>
            <person name="Hori S."/>
            <person name="Arai W."/>
            <person name="Tsubouchi T."/>
            <person name="Morono Y."/>
            <person name="Uchiyama I."/>
            <person name="Ito T."/>
            <person name="Fujiyama A."/>
            <person name="Inagaki F."/>
            <person name="Takami H."/>
        </authorList>
    </citation>
    <scope>NUCLEOTIDE SEQUENCE</scope>
    <source>
        <strain evidence="2">Expedition CK06-06</strain>
    </source>
</reference>
<evidence type="ECO:0008006" key="3">
    <source>
        <dbReference type="Google" id="ProtNLM"/>
    </source>
</evidence>
<evidence type="ECO:0000256" key="1">
    <source>
        <dbReference type="SAM" id="Phobius"/>
    </source>
</evidence>
<dbReference type="AlphaFoldDB" id="X1L681"/>
<organism evidence="2">
    <name type="scientific">marine sediment metagenome</name>
    <dbReference type="NCBI Taxonomy" id="412755"/>
    <lineage>
        <taxon>unclassified sequences</taxon>
        <taxon>metagenomes</taxon>
        <taxon>ecological metagenomes</taxon>
    </lineage>
</organism>
<sequence length="215" mass="24025">MIKRLSKFSFQSFEKDKGFTLIELLVVIAIVGLLASITLVAIKKAGEKAKWARMLQFSSSLYHALGAGLVGEWRFEEGANGTCADGKDVCDTSGYENNGEWNGTGTHWADNDVSELGTAGQFNGSNDYIEILDSGTLDGMNELTIQLWFRIDNLSSNQIQWQLEKERSYSLGYISQSASVGDNQSIFLVWIEGCNCYHRLRVDLPDTLKVGRWYQ</sequence>
<dbReference type="Gene3D" id="2.60.120.200">
    <property type="match status" value="1"/>
</dbReference>
<dbReference type="EMBL" id="BARV01000697">
    <property type="protein sequence ID" value="GAI01406.1"/>
    <property type="molecule type" value="Genomic_DNA"/>
</dbReference>
<keyword evidence="1" id="KW-0472">Membrane</keyword>
<keyword evidence="1" id="KW-1133">Transmembrane helix</keyword>
<dbReference type="InterPro" id="IPR012902">
    <property type="entry name" value="N_methyl_site"/>
</dbReference>
<dbReference type="PROSITE" id="PS00409">
    <property type="entry name" value="PROKAR_NTER_METHYL"/>
    <property type="match status" value="1"/>
</dbReference>
<feature type="transmembrane region" description="Helical" evidence="1">
    <location>
        <begin position="21"/>
        <end position="42"/>
    </location>
</feature>
<dbReference type="Pfam" id="PF07963">
    <property type="entry name" value="N_methyl"/>
    <property type="match status" value="1"/>
</dbReference>
<keyword evidence="1" id="KW-0812">Transmembrane</keyword>
<dbReference type="SUPFAM" id="SSF49899">
    <property type="entry name" value="Concanavalin A-like lectins/glucanases"/>
    <property type="match status" value="1"/>
</dbReference>
<accession>X1L681</accession>
<protein>
    <recommendedName>
        <fullName evidence="3">Prepilin-type N-terminal cleavage/methylation domain-containing protein</fullName>
    </recommendedName>
</protein>
<feature type="non-terminal residue" evidence="2">
    <location>
        <position position="215"/>
    </location>
</feature>